<dbReference type="Gene3D" id="3.30.70.2460">
    <property type="entry name" value="Rad4, beta-hairpin domain BHD3"/>
    <property type="match status" value="1"/>
</dbReference>
<dbReference type="GO" id="GO:0000111">
    <property type="term" value="C:nucleotide-excision repair factor 2 complex"/>
    <property type="evidence" value="ECO:0007669"/>
    <property type="project" value="EnsemblFungi"/>
</dbReference>
<dbReference type="GO" id="GO:1990165">
    <property type="term" value="F:single-strand break-containing DNA binding"/>
    <property type="evidence" value="ECO:0007669"/>
    <property type="project" value="EnsemblFungi"/>
</dbReference>
<gene>
    <name evidence="10" type="ORF">LADA_0F04214G</name>
</gene>
<dbReference type="Gene3D" id="3.30.60.290">
    <property type="entry name" value="Rad4, beta-hairpin domain BHD2"/>
    <property type="match status" value="1"/>
</dbReference>
<feature type="compositionally biased region" description="Basic and acidic residues" evidence="6">
    <location>
        <begin position="765"/>
        <end position="777"/>
    </location>
</feature>
<dbReference type="SMART" id="SM01032">
    <property type="entry name" value="BHD_3"/>
    <property type="match status" value="1"/>
</dbReference>
<feature type="domain" description="Rad4 beta-hairpin" evidence="8">
    <location>
        <begin position="491"/>
        <end position="541"/>
    </location>
</feature>
<feature type="region of interest" description="Disordered" evidence="6">
    <location>
        <begin position="20"/>
        <end position="72"/>
    </location>
</feature>
<keyword evidence="4" id="KW-0234">DNA repair</keyword>
<feature type="domain" description="Rad4 beta-hairpin" evidence="7">
    <location>
        <begin position="432"/>
        <end position="489"/>
    </location>
</feature>
<feature type="domain" description="Rad4 beta-hairpin" evidence="9">
    <location>
        <begin position="549"/>
        <end position="624"/>
    </location>
</feature>
<feature type="region of interest" description="Disordered" evidence="6">
    <location>
        <begin position="91"/>
        <end position="119"/>
    </location>
</feature>
<dbReference type="STRING" id="1266660.A0A1G4JJ03"/>
<dbReference type="InterPro" id="IPR018328">
    <property type="entry name" value="Rad4_beta-hairpin_dom3"/>
</dbReference>
<evidence type="ECO:0000256" key="3">
    <source>
        <dbReference type="ARBA" id="ARBA00022763"/>
    </source>
</evidence>
<evidence type="ECO:0000256" key="4">
    <source>
        <dbReference type="ARBA" id="ARBA00023204"/>
    </source>
</evidence>
<keyword evidence="3" id="KW-0227">DNA damage</keyword>
<dbReference type="PANTHER" id="PTHR12135">
    <property type="entry name" value="DNA REPAIR PROTEIN XP-C / RAD4"/>
    <property type="match status" value="1"/>
</dbReference>
<sequence length="796" mass="91637">MAKLSEEYFDLVRSAIREDKQLPKRKRRRLPKYKQEVPQEPSVVINLESEASDNNSGSKSSDHNSQLEDDDFDSEDFEDILEPDTARPSTVRDLSITLDAKTPDDASKPKSKNTIGNEERKFRKSYHMLHLLALMIHGRIRNTWLNDSKLHSKLSRLVPDDVFELLHPKKDDELPLRSTRKLLDGLKKCMEIWWKHFDQITRWETQGLFMIRWDELDGPWEQPARYMSQKLFNKKVLHGKGSSEVAAQGFVAMLRSCGVNARLVFNIQPPDFTDHKLIHASSTKNPGEYLADQASSGSRVKWKVRSKVKGTESKHSIFWCEVWDKISKKWITIDPMGQRIIEQIRFKTSLEPQGKARQNNIFRYIIAYDRKDGCRDVTRRYTTHFNSKVRKRRITKDVEGEKWFQRVLSLLQGRRRTRTDDLEDAYFKERDEGEGIPDNMQDLRSHPYYVLENDLKWNEILKTGCKECGFLRTKNNSTSLKVFRRDDILTLKTARTWYTEGRILKSGAKAMKTAKSRDFKTGEPTEERLYPYSATDLFIPEPLGLNNEVSTNVYGNIDIYVDTMIPRGSCLVESPVAVKAAAFLRVEFAKAVTSFKFEKKRVAKPQITGVVIAQDYREAIEAMIDGIEYSMEEDERQERELESLRCWDMLLAKLRIKQRLIAKHGAVNGSNESSEWPERSSFDTGAAQEEDLENYSNEESFETGGFLPEAGGFVPETAASDVVSGGFGSEDENSPSQRPENLPAVPTSTSVGKPTAENDYSDYEDFMKDMMHDESDHPNSNFSKTDSDSDFHYESE</sequence>
<comment type="similarity">
    <text evidence="2">Belongs to the XPC family.</text>
</comment>
<feature type="region of interest" description="Disordered" evidence="6">
    <location>
        <begin position="667"/>
        <end position="796"/>
    </location>
</feature>
<reference evidence="10 11" key="1">
    <citation type="submission" date="2016-03" db="EMBL/GenBank/DDBJ databases">
        <authorList>
            <person name="Devillers H."/>
        </authorList>
    </citation>
    <scope>NUCLEOTIDE SEQUENCE [LARGE SCALE GENOMIC DNA]</scope>
    <source>
        <strain evidence="10">CBS 10888</strain>
    </source>
</reference>
<dbReference type="InterPro" id="IPR018326">
    <property type="entry name" value="Rad4_beta-hairpin_dom1"/>
</dbReference>
<keyword evidence="11" id="KW-1185">Reference proteome</keyword>
<proteinExistence type="inferred from homology"/>
<dbReference type="InterPro" id="IPR042488">
    <property type="entry name" value="Rad4_BHD3_sf"/>
</dbReference>
<dbReference type="GO" id="GO:0006298">
    <property type="term" value="P:mismatch repair"/>
    <property type="evidence" value="ECO:0007669"/>
    <property type="project" value="TreeGrafter"/>
</dbReference>
<dbReference type="GO" id="GO:0005829">
    <property type="term" value="C:cytosol"/>
    <property type="evidence" value="ECO:0007669"/>
    <property type="project" value="EnsemblFungi"/>
</dbReference>
<evidence type="ECO:0000259" key="8">
    <source>
        <dbReference type="SMART" id="SM01031"/>
    </source>
</evidence>
<dbReference type="GO" id="GO:0043161">
    <property type="term" value="P:proteasome-mediated ubiquitin-dependent protein catabolic process"/>
    <property type="evidence" value="ECO:0007669"/>
    <property type="project" value="EnsemblFungi"/>
</dbReference>
<dbReference type="Gene3D" id="3.90.260.10">
    <property type="entry name" value="Transglutaminase-like"/>
    <property type="match status" value="1"/>
</dbReference>
<dbReference type="InterPro" id="IPR018327">
    <property type="entry name" value="BHD_2"/>
</dbReference>
<dbReference type="GO" id="GO:0003697">
    <property type="term" value="F:single-stranded DNA binding"/>
    <property type="evidence" value="ECO:0007669"/>
    <property type="project" value="TreeGrafter"/>
</dbReference>
<keyword evidence="5" id="KW-0539">Nucleus</keyword>
<evidence type="ECO:0000256" key="1">
    <source>
        <dbReference type="ARBA" id="ARBA00004123"/>
    </source>
</evidence>
<evidence type="ECO:0000259" key="9">
    <source>
        <dbReference type="SMART" id="SM01032"/>
    </source>
</evidence>
<dbReference type="Pfam" id="PF03835">
    <property type="entry name" value="Rad4"/>
    <property type="match status" value="1"/>
</dbReference>
<protein>
    <submittedName>
        <fullName evidence="10">LADA_0F04214g1_1</fullName>
    </submittedName>
</protein>
<dbReference type="InterPro" id="IPR038765">
    <property type="entry name" value="Papain-like_cys_pep_sf"/>
</dbReference>
<name>A0A1G4JJ03_9SACH</name>
<dbReference type="Pfam" id="PF10403">
    <property type="entry name" value="BHD_1"/>
    <property type="match status" value="1"/>
</dbReference>
<evidence type="ECO:0000256" key="2">
    <source>
        <dbReference type="ARBA" id="ARBA00009525"/>
    </source>
</evidence>
<dbReference type="GO" id="GO:0000122">
    <property type="term" value="P:negative regulation of transcription by RNA polymerase II"/>
    <property type="evidence" value="ECO:0007669"/>
    <property type="project" value="EnsemblFungi"/>
</dbReference>
<dbReference type="SMART" id="SM01031">
    <property type="entry name" value="BHD_2"/>
    <property type="match status" value="1"/>
</dbReference>
<dbReference type="InterPro" id="IPR036985">
    <property type="entry name" value="Transglutaminase-like_sf"/>
</dbReference>
<dbReference type="SUPFAM" id="SSF54001">
    <property type="entry name" value="Cysteine proteinases"/>
    <property type="match status" value="1"/>
</dbReference>
<organism evidence="10 11">
    <name type="scientific">Lachancea dasiensis</name>
    <dbReference type="NCBI Taxonomy" id="1072105"/>
    <lineage>
        <taxon>Eukaryota</taxon>
        <taxon>Fungi</taxon>
        <taxon>Dikarya</taxon>
        <taxon>Ascomycota</taxon>
        <taxon>Saccharomycotina</taxon>
        <taxon>Saccharomycetes</taxon>
        <taxon>Saccharomycetales</taxon>
        <taxon>Saccharomycetaceae</taxon>
        <taxon>Lachancea</taxon>
    </lineage>
</organism>
<dbReference type="Pfam" id="PF10405">
    <property type="entry name" value="BHD_3"/>
    <property type="match status" value="1"/>
</dbReference>
<evidence type="ECO:0000313" key="11">
    <source>
        <dbReference type="Proteomes" id="UP000190274"/>
    </source>
</evidence>
<dbReference type="InterPro" id="IPR018325">
    <property type="entry name" value="Rad4/PNGase_transGLS-fold"/>
</dbReference>
<dbReference type="GO" id="GO:0006265">
    <property type="term" value="P:DNA topological change"/>
    <property type="evidence" value="ECO:0007669"/>
    <property type="project" value="EnsemblFungi"/>
</dbReference>
<accession>A0A1G4JJ03</accession>
<dbReference type="Gene3D" id="2.20.20.110">
    <property type="entry name" value="Rad4, beta-hairpin domain BHD1"/>
    <property type="match status" value="1"/>
</dbReference>
<dbReference type="OrthoDB" id="300780at2759"/>
<evidence type="ECO:0000259" key="7">
    <source>
        <dbReference type="SMART" id="SM01030"/>
    </source>
</evidence>
<dbReference type="GO" id="GO:0071942">
    <property type="term" value="C:XPC complex"/>
    <property type="evidence" value="ECO:0007669"/>
    <property type="project" value="TreeGrafter"/>
</dbReference>
<dbReference type="GO" id="GO:0006289">
    <property type="term" value="P:nucleotide-excision repair"/>
    <property type="evidence" value="ECO:0007669"/>
    <property type="project" value="EnsemblFungi"/>
</dbReference>
<comment type="subcellular location">
    <subcellularLocation>
        <location evidence="1">Nucleus</location>
    </subcellularLocation>
</comment>
<feature type="compositionally biased region" description="Basic and acidic residues" evidence="6">
    <location>
        <begin position="785"/>
        <end position="796"/>
    </location>
</feature>
<dbReference type="EMBL" id="LT598458">
    <property type="protein sequence ID" value="SCU90456.1"/>
    <property type="molecule type" value="Genomic_DNA"/>
</dbReference>
<dbReference type="AlphaFoldDB" id="A0A1G4JJ03"/>
<evidence type="ECO:0000313" key="10">
    <source>
        <dbReference type="EMBL" id="SCU90456.1"/>
    </source>
</evidence>
<evidence type="ECO:0000256" key="5">
    <source>
        <dbReference type="ARBA" id="ARBA00023242"/>
    </source>
</evidence>
<feature type="compositionally biased region" description="Basic residues" evidence="6">
    <location>
        <begin position="23"/>
        <end position="32"/>
    </location>
</feature>
<dbReference type="SMART" id="SM01030">
    <property type="entry name" value="BHD_1"/>
    <property type="match status" value="1"/>
</dbReference>
<dbReference type="InterPro" id="IPR004583">
    <property type="entry name" value="DNA_repair_Rad4"/>
</dbReference>
<dbReference type="Proteomes" id="UP000190274">
    <property type="component" value="Chromosome F"/>
</dbReference>
<evidence type="ECO:0000256" key="6">
    <source>
        <dbReference type="SAM" id="MobiDB-lite"/>
    </source>
</evidence>
<dbReference type="PANTHER" id="PTHR12135:SF0">
    <property type="entry name" value="DNA REPAIR PROTEIN COMPLEMENTING XP-C CELLS"/>
    <property type="match status" value="1"/>
</dbReference>